<dbReference type="Proteomes" id="UP001642409">
    <property type="component" value="Unassembled WGS sequence"/>
</dbReference>
<reference evidence="2 3" key="2">
    <citation type="submission" date="2024-07" db="EMBL/GenBank/DDBJ databases">
        <authorList>
            <person name="Akdeniz Z."/>
        </authorList>
    </citation>
    <scope>NUCLEOTIDE SEQUENCE [LARGE SCALE GENOMIC DNA]</scope>
</reference>
<sequence length="108" mass="12384">MSLSLGFFTNLKIEVPHSQLLTVNRVRSEFPKQSKLKLFRSGFLQQASISVKKFLQIIINNNTKNYNYYVSCSSKSKNSKLRQISHKCAEQNINFILHATTSVLEEGM</sequence>
<accession>A0AA86UB03</accession>
<evidence type="ECO:0000313" key="2">
    <source>
        <dbReference type="EMBL" id="CAL6034887.1"/>
    </source>
</evidence>
<comment type="caution">
    <text evidence="1">The sequence shown here is derived from an EMBL/GenBank/DDBJ whole genome shotgun (WGS) entry which is preliminary data.</text>
</comment>
<dbReference type="EMBL" id="CATOUU010000788">
    <property type="protein sequence ID" value="CAI9948414.1"/>
    <property type="molecule type" value="Genomic_DNA"/>
</dbReference>
<protein>
    <submittedName>
        <fullName evidence="2">Hypothetical_protein</fullName>
    </submittedName>
</protein>
<name>A0AA86UB03_9EUKA</name>
<evidence type="ECO:0000313" key="1">
    <source>
        <dbReference type="EMBL" id="CAI9948414.1"/>
    </source>
</evidence>
<evidence type="ECO:0000313" key="3">
    <source>
        <dbReference type="Proteomes" id="UP001642409"/>
    </source>
</evidence>
<proteinExistence type="predicted"/>
<organism evidence="1">
    <name type="scientific">Hexamita inflata</name>
    <dbReference type="NCBI Taxonomy" id="28002"/>
    <lineage>
        <taxon>Eukaryota</taxon>
        <taxon>Metamonada</taxon>
        <taxon>Diplomonadida</taxon>
        <taxon>Hexamitidae</taxon>
        <taxon>Hexamitinae</taxon>
        <taxon>Hexamita</taxon>
    </lineage>
</organism>
<dbReference type="EMBL" id="CAXDID020000129">
    <property type="protein sequence ID" value="CAL6034887.1"/>
    <property type="molecule type" value="Genomic_DNA"/>
</dbReference>
<keyword evidence="3" id="KW-1185">Reference proteome</keyword>
<gene>
    <name evidence="2" type="ORF">HINF_LOCUS35668</name>
    <name evidence="1" type="ORF">HINF_LOCUS36059</name>
</gene>
<reference evidence="1" key="1">
    <citation type="submission" date="2023-06" db="EMBL/GenBank/DDBJ databases">
        <authorList>
            <person name="Kurt Z."/>
        </authorList>
    </citation>
    <scope>NUCLEOTIDE SEQUENCE</scope>
</reference>
<dbReference type="AlphaFoldDB" id="A0AA86UB03"/>